<dbReference type="InterPro" id="IPR036388">
    <property type="entry name" value="WH-like_DNA-bd_sf"/>
</dbReference>
<reference evidence="7" key="1">
    <citation type="submission" date="2020-05" db="EMBL/GenBank/DDBJ databases">
        <authorList>
            <person name="Chiriac C."/>
            <person name="Salcher M."/>
            <person name="Ghai R."/>
            <person name="Kavagutti S V."/>
        </authorList>
    </citation>
    <scope>NUCLEOTIDE SEQUENCE</scope>
</reference>
<proteinExistence type="inferred from homology"/>
<evidence type="ECO:0000259" key="6">
    <source>
        <dbReference type="Pfam" id="PF08281"/>
    </source>
</evidence>
<sequence length="196" mass="22092">MAGKARSRLRGLSDDALLLRLIGMDAAAFEAFYERHATAAQALARRIVGSRHSADDVCQDAFFSVWRLAIRFDPRRGNARTWLLTIVRSRALDLLRQRGRLREREIADDAAIGRHPDGEDASTERQALSNVESEEVRRLLDVLSDEQRRVIELAFFEGYSHYEIAAHLQIPLGTVKARINRGLARMRDAVETDGPG</sequence>
<dbReference type="PANTHER" id="PTHR43133:SF62">
    <property type="entry name" value="RNA POLYMERASE SIGMA FACTOR SIGZ"/>
    <property type="match status" value="1"/>
</dbReference>
<protein>
    <submittedName>
        <fullName evidence="7">Unannotated protein</fullName>
    </submittedName>
</protein>
<keyword evidence="4" id="KW-0804">Transcription</keyword>
<evidence type="ECO:0000256" key="1">
    <source>
        <dbReference type="ARBA" id="ARBA00010641"/>
    </source>
</evidence>
<gene>
    <name evidence="7" type="ORF">UFOPK3564_03246</name>
</gene>
<dbReference type="Gene3D" id="1.10.1740.10">
    <property type="match status" value="1"/>
</dbReference>
<dbReference type="CDD" id="cd06171">
    <property type="entry name" value="Sigma70_r4"/>
    <property type="match status" value="1"/>
</dbReference>
<evidence type="ECO:0000256" key="4">
    <source>
        <dbReference type="ARBA" id="ARBA00023163"/>
    </source>
</evidence>
<keyword evidence="2" id="KW-0805">Transcription regulation</keyword>
<evidence type="ECO:0000256" key="3">
    <source>
        <dbReference type="ARBA" id="ARBA00023082"/>
    </source>
</evidence>
<name>A0A6J7JSN6_9ZZZZ</name>
<evidence type="ECO:0000313" key="7">
    <source>
        <dbReference type="EMBL" id="CAB4946366.1"/>
    </source>
</evidence>
<dbReference type="InterPro" id="IPR013324">
    <property type="entry name" value="RNA_pol_sigma_r3/r4-like"/>
</dbReference>
<dbReference type="InterPro" id="IPR013325">
    <property type="entry name" value="RNA_pol_sigma_r2"/>
</dbReference>
<accession>A0A6J7JSN6</accession>
<dbReference type="GO" id="GO:0006352">
    <property type="term" value="P:DNA-templated transcription initiation"/>
    <property type="evidence" value="ECO:0007669"/>
    <property type="project" value="InterPro"/>
</dbReference>
<dbReference type="PANTHER" id="PTHR43133">
    <property type="entry name" value="RNA POLYMERASE ECF-TYPE SIGMA FACTO"/>
    <property type="match status" value="1"/>
</dbReference>
<dbReference type="InterPro" id="IPR007627">
    <property type="entry name" value="RNA_pol_sigma70_r2"/>
</dbReference>
<dbReference type="SUPFAM" id="SSF88946">
    <property type="entry name" value="Sigma2 domain of RNA polymerase sigma factors"/>
    <property type="match status" value="1"/>
</dbReference>
<evidence type="ECO:0000256" key="2">
    <source>
        <dbReference type="ARBA" id="ARBA00023015"/>
    </source>
</evidence>
<comment type="similarity">
    <text evidence="1">Belongs to the sigma-70 factor family. ECF subfamily.</text>
</comment>
<dbReference type="InterPro" id="IPR039425">
    <property type="entry name" value="RNA_pol_sigma-70-like"/>
</dbReference>
<dbReference type="Pfam" id="PF04542">
    <property type="entry name" value="Sigma70_r2"/>
    <property type="match status" value="1"/>
</dbReference>
<dbReference type="NCBIfam" id="TIGR02937">
    <property type="entry name" value="sigma70-ECF"/>
    <property type="match status" value="1"/>
</dbReference>
<dbReference type="Gene3D" id="1.10.10.10">
    <property type="entry name" value="Winged helix-like DNA-binding domain superfamily/Winged helix DNA-binding domain"/>
    <property type="match status" value="1"/>
</dbReference>
<dbReference type="InterPro" id="IPR014284">
    <property type="entry name" value="RNA_pol_sigma-70_dom"/>
</dbReference>
<organism evidence="7">
    <name type="scientific">freshwater metagenome</name>
    <dbReference type="NCBI Taxonomy" id="449393"/>
    <lineage>
        <taxon>unclassified sequences</taxon>
        <taxon>metagenomes</taxon>
        <taxon>ecological metagenomes</taxon>
    </lineage>
</organism>
<dbReference type="SUPFAM" id="SSF88659">
    <property type="entry name" value="Sigma3 and sigma4 domains of RNA polymerase sigma factors"/>
    <property type="match status" value="1"/>
</dbReference>
<evidence type="ECO:0000259" key="5">
    <source>
        <dbReference type="Pfam" id="PF04542"/>
    </source>
</evidence>
<dbReference type="GO" id="GO:0003677">
    <property type="term" value="F:DNA binding"/>
    <property type="evidence" value="ECO:0007669"/>
    <property type="project" value="InterPro"/>
</dbReference>
<dbReference type="GO" id="GO:0016987">
    <property type="term" value="F:sigma factor activity"/>
    <property type="evidence" value="ECO:0007669"/>
    <property type="project" value="UniProtKB-KW"/>
</dbReference>
<feature type="domain" description="RNA polymerase sigma-70 region 2" evidence="5">
    <location>
        <begin position="32"/>
        <end position="100"/>
    </location>
</feature>
<dbReference type="AlphaFoldDB" id="A0A6J7JSN6"/>
<feature type="domain" description="RNA polymerase sigma factor 70 region 4 type 2" evidence="6">
    <location>
        <begin position="134"/>
        <end position="186"/>
    </location>
</feature>
<dbReference type="EMBL" id="CAFBMK010000293">
    <property type="protein sequence ID" value="CAB4946366.1"/>
    <property type="molecule type" value="Genomic_DNA"/>
</dbReference>
<dbReference type="InterPro" id="IPR013249">
    <property type="entry name" value="RNA_pol_sigma70_r4_t2"/>
</dbReference>
<keyword evidence="3" id="KW-0731">Sigma factor</keyword>
<dbReference type="Pfam" id="PF08281">
    <property type="entry name" value="Sigma70_r4_2"/>
    <property type="match status" value="1"/>
</dbReference>